<name>A0A9R0RN98_TRITD</name>
<sequence length="455" mass="52365">MAMAAEPDEKDFISLLPDEILGTIISLLPTDDGARTTALSRRWRHLWRSSPLNLDDYDISGNRRGLNVNRLGLGKNRPQLISVISKILSRHQGSVRRLSLRHDYYYISDIHDTLRGWLTSPALSNLEEIQIISYRGQDPLPLPLTMSSFAPTVRAATFVLCRFPEQAPHALIFRQLKRLALHDVTVPDDDLQGVLSNCPVLESLLIDIDVRRTPDIVRVLINSPSLRIIENGYRVQVVIKNAPRLERIVTSRDFCSSYYTYYTPMFFWVPHARKLEILDSFRKSRKVVLESFRTTMRDVRVLILKACEPDLDDVIDLLRCFPYLTKLYITTSLRKCEKNDGHGYNPQDPITCLELHLTEVVLKRYQGKQSDVDFAKFFVVNAKVLESMKFGVHDSCTDKWIANQRRRLHLDRRASRDAQIDFRSDLTCDDFACYDVLSVPDPFGIRRSCAYCSQG</sequence>
<dbReference type="InterPro" id="IPR055302">
    <property type="entry name" value="F-box_dom-containing"/>
</dbReference>
<dbReference type="EMBL" id="LT934115">
    <property type="protein sequence ID" value="VAH62830.1"/>
    <property type="molecule type" value="Genomic_DNA"/>
</dbReference>
<dbReference type="Gramene" id="TRITD3Av1G171830.1">
    <property type="protein sequence ID" value="TRITD3Av1G171830.1"/>
    <property type="gene ID" value="TRITD3Av1G171830"/>
</dbReference>
<dbReference type="PANTHER" id="PTHR32141:SF168">
    <property type="entry name" value="OS12G0595200 PROTEIN"/>
    <property type="match status" value="1"/>
</dbReference>
<dbReference type="InterPro" id="IPR053781">
    <property type="entry name" value="F-box_AtFBL13-like"/>
</dbReference>
<dbReference type="InterPro" id="IPR036047">
    <property type="entry name" value="F-box-like_dom_sf"/>
</dbReference>
<dbReference type="InterPro" id="IPR001810">
    <property type="entry name" value="F-box_dom"/>
</dbReference>
<dbReference type="AlphaFoldDB" id="A0A9R0RN98"/>
<keyword evidence="3" id="KW-1185">Reference proteome</keyword>
<evidence type="ECO:0000313" key="2">
    <source>
        <dbReference type="EMBL" id="VAH62830.1"/>
    </source>
</evidence>
<dbReference type="PANTHER" id="PTHR32141">
    <property type="match status" value="1"/>
</dbReference>
<dbReference type="Gene3D" id="1.20.1280.50">
    <property type="match status" value="1"/>
</dbReference>
<gene>
    <name evidence="2" type="ORF">TRITD_3Av1G171830</name>
</gene>
<dbReference type="Pfam" id="PF24758">
    <property type="entry name" value="LRR_At5g56370"/>
    <property type="match status" value="1"/>
</dbReference>
<evidence type="ECO:0000313" key="3">
    <source>
        <dbReference type="Proteomes" id="UP000324705"/>
    </source>
</evidence>
<dbReference type="InterPro" id="IPR032675">
    <property type="entry name" value="LRR_dom_sf"/>
</dbReference>
<dbReference type="CDD" id="cd22160">
    <property type="entry name" value="F-box_AtFBL13-like"/>
    <property type="match status" value="1"/>
</dbReference>
<protein>
    <recommendedName>
        <fullName evidence="1">FBD domain-containing protein</fullName>
    </recommendedName>
</protein>
<reference evidence="2 3" key="1">
    <citation type="submission" date="2017-09" db="EMBL/GenBank/DDBJ databases">
        <authorList>
            <consortium name="International Durum Wheat Genome Sequencing Consortium (IDWGSC)"/>
            <person name="Milanesi L."/>
        </authorList>
    </citation>
    <scope>NUCLEOTIDE SEQUENCE [LARGE SCALE GENOMIC DNA]</scope>
    <source>
        <strain evidence="3">cv. Svevo</strain>
    </source>
</reference>
<dbReference type="Pfam" id="PF08387">
    <property type="entry name" value="FBD"/>
    <property type="match status" value="1"/>
</dbReference>
<dbReference type="Gene3D" id="3.80.10.10">
    <property type="entry name" value="Ribonuclease Inhibitor"/>
    <property type="match status" value="1"/>
</dbReference>
<proteinExistence type="predicted"/>
<organism evidence="2 3">
    <name type="scientific">Triticum turgidum subsp. durum</name>
    <name type="common">Durum wheat</name>
    <name type="synonym">Triticum durum</name>
    <dbReference type="NCBI Taxonomy" id="4567"/>
    <lineage>
        <taxon>Eukaryota</taxon>
        <taxon>Viridiplantae</taxon>
        <taxon>Streptophyta</taxon>
        <taxon>Embryophyta</taxon>
        <taxon>Tracheophyta</taxon>
        <taxon>Spermatophyta</taxon>
        <taxon>Magnoliopsida</taxon>
        <taxon>Liliopsida</taxon>
        <taxon>Poales</taxon>
        <taxon>Poaceae</taxon>
        <taxon>BOP clade</taxon>
        <taxon>Pooideae</taxon>
        <taxon>Triticodae</taxon>
        <taxon>Triticeae</taxon>
        <taxon>Triticinae</taxon>
        <taxon>Triticum</taxon>
    </lineage>
</organism>
<dbReference type="InterPro" id="IPR006566">
    <property type="entry name" value="FBD"/>
</dbReference>
<dbReference type="SMART" id="SM00579">
    <property type="entry name" value="FBD"/>
    <property type="match status" value="1"/>
</dbReference>
<dbReference type="SUPFAM" id="SSF52047">
    <property type="entry name" value="RNI-like"/>
    <property type="match status" value="1"/>
</dbReference>
<feature type="domain" description="FBD" evidence="1">
    <location>
        <begin position="351"/>
        <end position="423"/>
    </location>
</feature>
<dbReference type="SUPFAM" id="SSF81383">
    <property type="entry name" value="F-box domain"/>
    <property type="match status" value="1"/>
</dbReference>
<dbReference type="OMA" id="KNDGHGY"/>
<dbReference type="InterPro" id="IPR055411">
    <property type="entry name" value="LRR_FXL15/At3g58940/PEG3-like"/>
</dbReference>
<dbReference type="Proteomes" id="UP000324705">
    <property type="component" value="Chromosome 3A"/>
</dbReference>
<dbReference type="Pfam" id="PF00646">
    <property type="entry name" value="F-box"/>
    <property type="match status" value="1"/>
</dbReference>
<accession>A0A9R0RN98</accession>
<evidence type="ECO:0000259" key="1">
    <source>
        <dbReference type="SMART" id="SM00579"/>
    </source>
</evidence>